<dbReference type="EMBL" id="CP062983">
    <property type="protein sequence ID" value="QPC84658.1"/>
    <property type="molecule type" value="Genomic_DNA"/>
</dbReference>
<sequence>MSEPFKGFNASKDNVIRVHAQFFTELLPQIDDMAELKLTLYCYHVLHQIDGAYRYLHYSDFRENGAFMGMLEATAPDKDPDELLDETIMKALSRGTLLYVAVELETGPEALYFMNTDKGREAIDQLKSGNWQPDRVRAVEVLPPRLNAFALYEANIGPLTPRIKDEIVDAEEEFSAAWVEDAINQAVQQNVRKWSYVRAVLKRWQQEGKRQDERLSGSGLEDGKRYATGKYADFIDS</sequence>
<dbReference type="KEGG" id="pmet:G4Y79_09855"/>
<dbReference type="Gene3D" id="1.10.10.630">
    <property type="entry name" value="DnaD domain-like"/>
    <property type="match status" value="1"/>
</dbReference>
<evidence type="ECO:0000259" key="2">
    <source>
        <dbReference type="Pfam" id="PF07261"/>
    </source>
</evidence>
<accession>A0A7S8IGZ5</accession>
<evidence type="ECO:0000256" key="1">
    <source>
        <dbReference type="ARBA" id="ARBA00093462"/>
    </source>
</evidence>
<evidence type="ECO:0000313" key="4">
    <source>
        <dbReference type="Proteomes" id="UP000594468"/>
    </source>
</evidence>
<gene>
    <name evidence="3" type="ORF">G4Y79_09855</name>
</gene>
<organism evidence="3 4">
    <name type="scientific">Phototrophicus methaneseepsis</name>
    <dbReference type="NCBI Taxonomy" id="2710758"/>
    <lineage>
        <taxon>Bacteria</taxon>
        <taxon>Bacillati</taxon>
        <taxon>Chloroflexota</taxon>
        <taxon>Candidatus Thermofontia</taxon>
        <taxon>Phototrophicales</taxon>
        <taxon>Phototrophicaceae</taxon>
        <taxon>Phototrophicus</taxon>
    </lineage>
</organism>
<dbReference type="InterPro" id="IPR006343">
    <property type="entry name" value="DnaB/C_C"/>
</dbReference>
<protein>
    <submittedName>
        <fullName evidence="3">DnaD domain protein</fullName>
    </submittedName>
</protein>
<keyword evidence="4" id="KW-1185">Reference proteome</keyword>
<reference evidence="3 4" key="1">
    <citation type="submission" date="2020-02" db="EMBL/GenBank/DDBJ databases">
        <authorList>
            <person name="Zheng R.K."/>
            <person name="Sun C.M."/>
        </authorList>
    </citation>
    <scope>NUCLEOTIDE SEQUENCE [LARGE SCALE GENOMIC DNA]</scope>
    <source>
        <strain evidence="4">rifampicinis</strain>
    </source>
</reference>
<proteinExistence type="inferred from homology"/>
<dbReference type="InterPro" id="IPR034829">
    <property type="entry name" value="DnaD-like_sf"/>
</dbReference>
<dbReference type="NCBIfam" id="TIGR01446">
    <property type="entry name" value="DnaD_dom"/>
    <property type="match status" value="1"/>
</dbReference>
<dbReference type="Pfam" id="PF07261">
    <property type="entry name" value="DnaB_2"/>
    <property type="match status" value="1"/>
</dbReference>
<dbReference type="Proteomes" id="UP000594468">
    <property type="component" value="Chromosome"/>
</dbReference>
<comment type="similarity">
    <text evidence="1">Belongs to the DnaB/DnaD family.</text>
</comment>
<dbReference type="RefSeq" id="WP_195172721.1">
    <property type="nucleotide sequence ID" value="NZ_CP062983.1"/>
</dbReference>
<dbReference type="AlphaFoldDB" id="A0A7S8IGZ5"/>
<evidence type="ECO:0000313" key="3">
    <source>
        <dbReference type="EMBL" id="QPC84658.1"/>
    </source>
</evidence>
<dbReference type="SUPFAM" id="SSF158499">
    <property type="entry name" value="DnaD domain-like"/>
    <property type="match status" value="1"/>
</dbReference>
<name>A0A7S8IGZ5_9CHLR</name>
<feature type="domain" description="DnaB/C C-terminal" evidence="2">
    <location>
        <begin position="149"/>
        <end position="208"/>
    </location>
</feature>